<dbReference type="InterPro" id="IPR027417">
    <property type="entry name" value="P-loop_NTPase"/>
</dbReference>
<dbReference type="GO" id="GO:0065002">
    <property type="term" value="P:intracellular protein transmembrane transport"/>
    <property type="evidence" value="ECO:0007669"/>
    <property type="project" value="UniProtKB-UniRule"/>
</dbReference>
<evidence type="ECO:0000313" key="18">
    <source>
        <dbReference type="Proteomes" id="UP000518255"/>
    </source>
</evidence>
<dbReference type="EMBL" id="JACIUY010000057">
    <property type="protein sequence ID" value="MBB1086261.1"/>
    <property type="molecule type" value="Genomic_DNA"/>
</dbReference>
<sequence>MILDAIERHEVKRQLRKVNKWAPKMREMSDEELKSQTKILQKQLADGKTVDQILPRAFAAMREADLRVLKMFPYDTQVMGAIVLNQGYIAEMKTGEGKTLTATLALYLNALSKQGAILVTPNAYLAQRDEEQLAPVYEWMGLTVSTGFPKDDPDRKVRPEEKRKWYNSDILYTTASNLAFDYLFNNLAANKDGQYLRPYHYVIIDEVDDVLLDQATSPFVVASAPMLQSNLYRLCDDFVRTLVPKRDFTVRRRDKAVWLTYNGVQRAEQYFRIRNLYGDESREVYRHIALALRAHYFMKNGHDYLVERGKVILLDETDGRLKNGVKVNTGLHQAVEQKEHVEITDNQKTAASITFPSLFSLFDKISGMSGTVKGDEDEFINVYNMKVVPIPTHKPVIRKDYPAKIYLTTSEKLMQALNDAIALHKAGRPILLVAGSVENSEIISELLLDRGIPHNVLNAFNIAREAAIIKDAGQPGAVTVATNMAGRGTDIKLGPGVKEKGGLAVIGTEMLPERVKLQLAGRAGRQGDPGSSQFYISLEDSYIAKASTKRFKKMYRKLVDSRRKGAMPKELKSPRIRFSLEMLKSRVADGEVRSRKKTNKYEVALRIQRTQFYKEREKLMNNTRLERTVGNWLSEGIDDFLNTQPEWTPSQLQRLINEHFTYKEIKVPDNLMYNRKELKKYLEGLCTDILKEKYKTLINTEQLNQFYRAALLTALDSCWTDQVNYLNDLRIIVEPWSLAGRDPGYVYQVKAFNSYQNMLREARKKAVDNLLLSRIKLNKKNQLVVSFN</sequence>
<dbReference type="PROSITE" id="PS51196">
    <property type="entry name" value="SECA_MOTOR_DEAD"/>
    <property type="match status" value="1"/>
</dbReference>
<dbReference type="Proteomes" id="UP000518255">
    <property type="component" value="Unassembled WGS sequence"/>
</dbReference>
<dbReference type="SUPFAM" id="SSF52540">
    <property type="entry name" value="P-loop containing nucleoside triphosphate hydrolases"/>
    <property type="match status" value="2"/>
</dbReference>
<dbReference type="InterPro" id="IPR011130">
    <property type="entry name" value="SecA_preprotein_X-link_dom"/>
</dbReference>
<evidence type="ECO:0000256" key="3">
    <source>
        <dbReference type="ARBA" id="ARBA00022448"/>
    </source>
</evidence>
<comment type="similarity">
    <text evidence="2 12">Belongs to the SecA family.</text>
</comment>
<dbReference type="Pfam" id="PF21090">
    <property type="entry name" value="P-loop_SecA"/>
    <property type="match status" value="2"/>
</dbReference>
<dbReference type="GO" id="GO:0043952">
    <property type="term" value="P:protein transport by the Sec complex"/>
    <property type="evidence" value="ECO:0007669"/>
    <property type="project" value="TreeGrafter"/>
</dbReference>
<comment type="catalytic activity">
    <reaction evidence="12">
        <text>ATP + H2O + cellular proteinSide 1 = ADP + phosphate + cellular proteinSide 2.</text>
        <dbReference type="EC" id="7.4.2.8"/>
    </reaction>
</comment>
<dbReference type="InterPro" id="IPR001650">
    <property type="entry name" value="Helicase_C-like"/>
</dbReference>
<comment type="function">
    <text evidence="12">Part of the Sec protein translocase complex. Interacts with the SecYEG preprotein conducting channel. Has a central role in coupling the hydrolysis of ATP to the transfer of proteins into and across the cell membrane, serving as an ATP-driven molecular motor driving the stepwise translocation of polypeptide chains across the membrane.</text>
</comment>
<evidence type="ECO:0000256" key="11">
    <source>
        <dbReference type="ARBA" id="ARBA00023136"/>
    </source>
</evidence>
<dbReference type="AlphaFoldDB" id="A0A7W3TZP4"/>
<evidence type="ECO:0000256" key="8">
    <source>
        <dbReference type="ARBA" id="ARBA00022927"/>
    </source>
</evidence>
<dbReference type="PANTHER" id="PTHR30612:SF0">
    <property type="entry name" value="CHLOROPLAST PROTEIN-TRANSPORTING ATPASE"/>
    <property type="match status" value="1"/>
</dbReference>
<keyword evidence="3 12" id="KW-0813">Transport</keyword>
<dbReference type="FunFam" id="3.40.50.300:FF:000429">
    <property type="entry name" value="Preprotein translocase subunit SecA"/>
    <property type="match status" value="1"/>
</dbReference>
<dbReference type="SMART" id="SM00958">
    <property type="entry name" value="SecA_PP_bind"/>
    <property type="match status" value="1"/>
</dbReference>
<dbReference type="PROSITE" id="PS51192">
    <property type="entry name" value="HELICASE_ATP_BIND_1"/>
    <property type="match status" value="1"/>
</dbReference>
<dbReference type="InterPro" id="IPR011115">
    <property type="entry name" value="SecA_DEAD"/>
</dbReference>
<dbReference type="SMART" id="SM00957">
    <property type="entry name" value="SecA_DEAD"/>
    <property type="match status" value="1"/>
</dbReference>
<keyword evidence="5 12" id="KW-0963">Cytoplasm</keyword>
<dbReference type="InterPro" id="IPR044722">
    <property type="entry name" value="SecA_SF2_C"/>
</dbReference>
<keyword evidence="11 12" id="KW-0472">Membrane</keyword>
<dbReference type="NCBIfam" id="TIGR03714">
    <property type="entry name" value="secA2"/>
    <property type="match status" value="1"/>
</dbReference>
<dbReference type="Pfam" id="PF07516">
    <property type="entry name" value="SecA_SW"/>
    <property type="match status" value="1"/>
</dbReference>
<keyword evidence="8 12" id="KW-0653">Protein transport</keyword>
<accession>A0A7W3TZP4</accession>
<evidence type="ECO:0000259" key="14">
    <source>
        <dbReference type="PROSITE" id="PS51194"/>
    </source>
</evidence>
<evidence type="ECO:0000259" key="15">
    <source>
        <dbReference type="PROSITE" id="PS51196"/>
    </source>
</evidence>
<dbReference type="PROSITE" id="PS51194">
    <property type="entry name" value="HELICASE_CTER"/>
    <property type="match status" value="1"/>
</dbReference>
<evidence type="ECO:0000256" key="9">
    <source>
        <dbReference type="ARBA" id="ARBA00022967"/>
    </source>
</evidence>
<dbReference type="InterPro" id="IPR022490">
    <property type="entry name" value="SecA2"/>
</dbReference>
<dbReference type="Pfam" id="PF07517">
    <property type="entry name" value="SecA_DEAD"/>
    <property type="match status" value="1"/>
</dbReference>
<organism evidence="17 18">
    <name type="scientific">Limosilactobacillus fastidiosus</name>
    <dbReference type="NCBI Taxonomy" id="2759855"/>
    <lineage>
        <taxon>Bacteria</taxon>
        <taxon>Bacillati</taxon>
        <taxon>Bacillota</taxon>
        <taxon>Bacilli</taxon>
        <taxon>Lactobacillales</taxon>
        <taxon>Lactobacillaceae</taxon>
        <taxon>Limosilactobacillus</taxon>
    </lineage>
</organism>
<dbReference type="InterPro" id="IPR014001">
    <property type="entry name" value="Helicase_ATP-bd"/>
</dbReference>
<keyword evidence="7 12" id="KW-0067">ATP-binding</keyword>
<comment type="subunit">
    <text evidence="12">Monomer and homodimer. Part of the essential Sec protein translocation apparatus which comprises SecA, SecYEG and auxiliary proteins SecDF. Other proteins may also be involved.</text>
</comment>
<evidence type="ECO:0000256" key="12">
    <source>
        <dbReference type="HAMAP-Rule" id="MF_01382"/>
    </source>
</evidence>
<dbReference type="CDD" id="cd17928">
    <property type="entry name" value="DEXDc_SecA"/>
    <property type="match status" value="1"/>
</dbReference>
<dbReference type="GO" id="GO:0017038">
    <property type="term" value="P:protein import"/>
    <property type="evidence" value="ECO:0007669"/>
    <property type="project" value="InterPro"/>
</dbReference>
<evidence type="ECO:0000313" key="19">
    <source>
        <dbReference type="Proteomes" id="UP000544052"/>
    </source>
</evidence>
<dbReference type="CDD" id="cd18803">
    <property type="entry name" value="SF2_C_secA"/>
    <property type="match status" value="1"/>
</dbReference>
<dbReference type="GO" id="GO:0005524">
    <property type="term" value="F:ATP binding"/>
    <property type="evidence" value="ECO:0007669"/>
    <property type="project" value="UniProtKB-UniRule"/>
</dbReference>
<evidence type="ECO:0000256" key="7">
    <source>
        <dbReference type="ARBA" id="ARBA00022840"/>
    </source>
</evidence>
<keyword evidence="19" id="KW-1185">Reference proteome</keyword>
<dbReference type="PRINTS" id="PR00906">
    <property type="entry name" value="SECA"/>
</dbReference>
<feature type="domain" description="SecA family profile" evidence="15">
    <location>
        <begin position="1"/>
        <end position="567"/>
    </location>
</feature>
<dbReference type="Gene3D" id="3.90.1440.10">
    <property type="entry name" value="SecA, preprotein cross-linking domain"/>
    <property type="match status" value="1"/>
</dbReference>
<dbReference type="GO" id="GO:0006605">
    <property type="term" value="P:protein targeting"/>
    <property type="evidence" value="ECO:0007669"/>
    <property type="project" value="UniProtKB-UniRule"/>
</dbReference>
<dbReference type="EC" id="7.4.2.8" evidence="12"/>
<dbReference type="InterPro" id="IPR020937">
    <property type="entry name" value="SecA_CS"/>
</dbReference>
<dbReference type="InterPro" id="IPR000185">
    <property type="entry name" value="SecA"/>
</dbReference>
<dbReference type="Gene3D" id="3.40.50.300">
    <property type="entry name" value="P-loop containing nucleotide triphosphate hydrolases"/>
    <property type="match status" value="2"/>
</dbReference>
<dbReference type="PROSITE" id="PS01312">
    <property type="entry name" value="SECA"/>
    <property type="match status" value="1"/>
</dbReference>
<dbReference type="SUPFAM" id="SSF81767">
    <property type="entry name" value="Pre-protein crosslinking domain of SecA"/>
    <property type="match status" value="1"/>
</dbReference>
<name>A0A7W3TZP4_9LACO</name>
<dbReference type="GO" id="GO:0005829">
    <property type="term" value="C:cytosol"/>
    <property type="evidence" value="ECO:0007669"/>
    <property type="project" value="TreeGrafter"/>
</dbReference>
<dbReference type="Pfam" id="PF01043">
    <property type="entry name" value="SecA_PP_bind"/>
    <property type="match status" value="1"/>
</dbReference>
<dbReference type="EMBL" id="JACIUZ010000044">
    <property type="protein sequence ID" value="MBB1063798.1"/>
    <property type="molecule type" value="Genomic_DNA"/>
</dbReference>
<dbReference type="Proteomes" id="UP000544052">
    <property type="component" value="Unassembled WGS sequence"/>
</dbReference>
<feature type="domain" description="Helicase ATP-binding" evidence="13">
    <location>
        <begin position="79"/>
        <end position="244"/>
    </location>
</feature>
<feature type="domain" description="Helicase C-terminal" evidence="14">
    <location>
        <begin position="416"/>
        <end position="575"/>
    </location>
</feature>
<evidence type="ECO:0000259" key="13">
    <source>
        <dbReference type="PROSITE" id="PS51192"/>
    </source>
</evidence>
<dbReference type="InterPro" id="IPR014018">
    <property type="entry name" value="SecA_motor_DEAD"/>
</dbReference>
<dbReference type="SUPFAM" id="SSF81886">
    <property type="entry name" value="Helical scaffold and wing domains of SecA"/>
    <property type="match status" value="1"/>
</dbReference>
<keyword evidence="4 12" id="KW-1003">Cell membrane</keyword>
<feature type="binding site" evidence="12">
    <location>
        <position position="77"/>
    </location>
    <ligand>
        <name>ATP</name>
        <dbReference type="ChEBI" id="CHEBI:30616"/>
    </ligand>
</feature>
<dbReference type="GO" id="GO:0005886">
    <property type="term" value="C:plasma membrane"/>
    <property type="evidence" value="ECO:0007669"/>
    <property type="project" value="UniProtKB-SubCell"/>
</dbReference>
<keyword evidence="9 12" id="KW-1278">Translocase</keyword>
<dbReference type="HAMAP" id="MF_01382">
    <property type="entry name" value="SecA"/>
    <property type="match status" value="1"/>
</dbReference>
<evidence type="ECO:0000256" key="1">
    <source>
        <dbReference type="ARBA" id="ARBA00004170"/>
    </source>
</evidence>
<dbReference type="InterPro" id="IPR036670">
    <property type="entry name" value="SecA_X-link_sf"/>
</dbReference>
<dbReference type="RefSeq" id="WP_182581141.1">
    <property type="nucleotide sequence ID" value="NZ_JACIUY010000057.1"/>
</dbReference>
<keyword evidence="10 12" id="KW-0811">Translocation</keyword>
<evidence type="ECO:0000256" key="10">
    <source>
        <dbReference type="ARBA" id="ARBA00023010"/>
    </source>
</evidence>
<evidence type="ECO:0000256" key="6">
    <source>
        <dbReference type="ARBA" id="ARBA00022741"/>
    </source>
</evidence>
<protein>
    <recommendedName>
        <fullName evidence="12">Protein translocase subunit SecA</fullName>
        <ecNumber evidence="12">7.4.2.8</ecNumber>
    </recommendedName>
</protein>
<dbReference type="InterPro" id="IPR011116">
    <property type="entry name" value="SecA_Wing/Scaffold"/>
</dbReference>
<dbReference type="PANTHER" id="PTHR30612">
    <property type="entry name" value="SECA INNER MEMBRANE COMPONENT OF SEC PROTEIN SECRETION SYSTEM"/>
    <property type="match status" value="1"/>
</dbReference>
<reference evidence="18 19" key="1">
    <citation type="submission" date="2020-07" db="EMBL/GenBank/DDBJ databases">
        <title>Description of Limosilactobacillus balticus sp. nov., Limosilactobacillus agrestis sp. nov., Limosilactobacillus albertensis sp. nov., Limosilactobacillus rudii sp. nov., Limosilactobacillus fastidiosus sp. nov., five novel Limosilactobacillus species isolated from the vertebrate gastrointestinal tract, and proposal of 6 subspecies of Limosilactobacillus reuteri adapted to the gastrointestinal tract of specific vertebrate hosts.</title>
        <authorList>
            <person name="Li F."/>
            <person name="Cheng C."/>
            <person name="Zheng J."/>
            <person name="Quevedo R.M."/>
            <person name="Li J."/>
            <person name="Roos S."/>
            <person name="Gaenzle M.G."/>
            <person name="Walter J."/>
        </authorList>
    </citation>
    <scope>NUCLEOTIDE SEQUENCE [LARGE SCALE GENOMIC DNA]</scope>
    <source>
        <strain evidence="17 18">WF-MA3-C</strain>
        <strain evidence="16 19">WF-MO7-1</strain>
    </source>
</reference>
<comment type="subcellular location">
    <subcellularLocation>
        <location evidence="12">Cell membrane</location>
        <topology evidence="12">Peripheral membrane protein</topology>
        <orientation evidence="12">Cytoplasmic side</orientation>
    </subcellularLocation>
    <subcellularLocation>
        <location evidence="12">Cytoplasm</location>
    </subcellularLocation>
    <subcellularLocation>
        <location evidence="1">Membrane</location>
        <topology evidence="1">Peripheral membrane protein</topology>
    </subcellularLocation>
    <text evidence="12">Distribution is 50-50.</text>
</comment>
<evidence type="ECO:0000256" key="5">
    <source>
        <dbReference type="ARBA" id="ARBA00022490"/>
    </source>
</evidence>
<feature type="binding site" evidence="12">
    <location>
        <begin position="95"/>
        <end position="99"/>
    </location>
    <ligand>
        <name>ATP</name>
        <dbReference type="ChEBI" id="CHEBI:30616"/>
    </ligand>
</feature>
<comment type="caution">
    <text evidence="17">The sequence shown here is derived from an EMBL/GenBank/DDBJ whole genome shotgun (WGS) entry which is preliminary data.</text>
</comment>
<dbReference type="NCBIfam" id="NF006630">
    <property type="entry name" value="PRK09200.1"/>
    <property type="match status" value="1"/>
</dbReference>
<keyword evidence="6 12" id="KW-0547">Nucleotide-binding</keyword>
<evidence type="ECO:0000256" key="4">
    <source>
        <dbReference type="ARBA" id="ARBA00022475"/>
    </source>
</evidence>
<dbReference type="Gene3D" id="1.10.3060.10">
    <property type="entry name" value="Helical scaffold and wing domains of SecA"/>
    <property type="match status" value="1"/>
</dbReference>
<evidence type="ECO:0000313" key="16">
    <source>
        <dbReference type="EMBL" id="MBB1063798.1"/>
    </source>
</evidence>
<dbReference type="GO" id="GO:0008564">
    <property type="term" value="F:protein-exporting ATPase activity"/>
    <property type="evidence" value="ECO:0007669"/>
    <property type="project" value="UniProtKB-EC"/>
</dbReference>
<evidence type="ECO:0000313" key="17">
    <source>
        <dbReference type="EMBL" id="MBB1086261.1"/>
    </source>
</evidence>
<feature type="binding site" evidence="12">
    <location>
        <position position="490"/>
    </location>
    <ligand>
        <name>ATP</name>
        <dbReference type="ChEBI" id="CHEBI:30616"/>
    </ligand>
</feature>
<dbReference type="InterPro" id="IPR036266">
    <property type="entry name" value="SecA_Wing/Scaffold_sf"/>
</dbReference>
<dbReference type="SMART" id="SM00487">
    <property type="entry name" value="DEXDc"/>
    <property type="match status" value="1"/>
</dbReference>
<evidence type="ECO:0000256" key="2">
    <source>
        <dbReference type="ARBA" id="ARBA00007650"/>
    </source>
</evidence>
<gene>
    <name evidence="17" type="primary">secA2</name>
    <name evidence="12" type="synonym">secA</name>
    <name evidence="17" type="ORF">H5R63_05625</name>
    <name evidence="16" type="ORF">H5R64_08515</name>
</gene>
<dbReference type="GO" id="GO:0031522">
    <property type="term" value="C:cell envelope Sec protein transport complex"/>
    <property type="evidence" value="ECO:0007669"/>
    <property type="project" value="TreeGrafter"/>
</dbReference>
<proteinExistence type="inferred from homology"/>